<reference evidence="3 4" key="1">
    <citation type="submission" date="2020-07" db="EMBL/GenBank/DDBJ databases">
        <title>Sequencing the genomes of 1000 actinobacteria strains.</title>
        <authorList>
            <person name="Klenk H.-P."/>
        </authorList>
    </citation>
    <scope>NUCLEOTIDE SEQUENCE [LARGE SCALE GENOMIC DNA]</scope>
    <source>
        <strain evidence="3 4">DSM 23141</strain>
    </source>
</reference>
<keyword evidence="2" id="KW-1133">Transmembrane helix</keyword>
<evidence type="ECO:0000313" key="3">
    <source>
        <dbReference type="EMBL" id="NYG99915.1"/>
    </source>
</evidence>
<name>A0A852YRN9_9MICO</name>
<evidence type="ECO:0000313" key="4">
    <source>
        <dbReference type="Proteomes" id="UP000553888"/>
    </source>
</evidence>
<keyword evidence="3" id="KW-0282">Flagellum</keyword>
<dbReference type="AlphaFoldDB" id="A0A852YRN9"/>
<feature type="transmembrane region" description="Helical" evidence="2">
    <location>
        <begin position="12"/>
        <end position="43"/>
    </location>
</feature>
<dbReference type="RefSeq" id="WP_179568414.1">
    <property type="nucleotide sequence ID" value="NZ_JACBZY010000001.1"/>
</dbReference>
<keyword evidence="2" id="KW-0472">Membrane</keyword>
<keyword evidence="4" id="KW-1185">Reference proteome</keyword>
<keyword evidence="3" id="KW-0969">Cilium</keyword>
<feature type="region of interest" description="Disordered" evidence="1">
    <location>
        <begin position="66"/>
        <end position="115"/>
    </location>
</feature>
<proteinExistence type="predicted"/>
<evidence type="ECO:0000256" key="1">
    <source>
        <dbReference type="SAM" id="MobiDB-lite"/>
    </source>
</evidence>
<gene>
    <name evidence="3" type="ORF">BJ979_002541</name>
</gene>
<organism evidence="3 4">
    <name type="scientific">Schumannella luteola</name>
    <dbReference type="NCBI Taxonomy" id="472059"/>
    <lineage>
        <taxon>Bacteria</taxon>
        <taxon>Bacillati</taxon>
        <taxon>Actinomycetota</taxon>
        <taxon>Actinomycetes</taxon>
        <taxon>Micrococcales</taxon>
        <taxon>Microbacteriaceae</taxon>
        <taxon>Schumannella</taxon>
    </lineage>
</organism>
<keyword evidence="3" id="KW-0966">Cell projection</keyword>
<evidence type="ECO:0000256" key="2">
    <source>
        <dbReference type="SAM" id="Phobius"/>
    </source>
</evidence>
<keyword evidence="2" id="KW-0812">Transmembrane</keyword>
<feature type="compositionally biased region" description="Basic and acidic residues" evidence="1">
    <location>
        <begin position="69"/>
        <end position="104"/>
    </location>
</feature>
<dbReference type="Proteomes" id="UP000553888">
    <property type="component" value="Unassembled WGS sequence"/>
</dbReference>
<sequence>MPDDSTPLLTALAGGGILAILLSIVLSVGGAALGLWLVYTVIWRAVRRGLRERAIEQHRAEYGAAAARYAHDEQADRERRAHDDRRRADGLRDQPQLERSHQVLREQSYGSIAGG</sequence>
<dbReference type="EMBL" id="JACBZY010000001">
    <property type="protein sequence ID" value="NYG99915.1"/>
    <property type="molecule type" value="Genomic_DNA"/>
</dbReference>
<comment type="caution">
    <text evidence="3">The sequence shown here is derived from an EMBL/GenBank/DDBJ whole genome shotgun (WGS) entry which is preliminary data.</text>
</comment>
<accession>A0A852YRN9</accession>
<protein>
    <submittedName>
        <fullName evidence="3">Flagellar biosynthesis/type III secretory pathway M-ring protein FliF/YscJ</fullName>
    </submittedName>
</protein>